<dbReference type="InterPro" id="IPR036047">
    <property type="entry name" value="F-box-like_dom_sf"/>
</dbReference>
<sequence length="939" mass="106737">MLLLVKDNVYFVIIRQLFSFKLQLLRLAGPGRVGSNRMDVEVDRLSSLPDGLIYRILSYVDIVYSIRLSDLSSRWRFIWTLMPNLNFGSSEVYRSSPYHEFVNNVLSSRNNTIDVFFVSLDMLAIDGTESSKSLKHLTLIGTTIDCRSYSPWNLQALTTLHLHYARLDNCSSILAMCQNLKNLTLKGCKVFERENSDGFTIINSRLLSLTLKKVECVKSLALSLEIVELISSSVEVVSNQPSPFASLKSLKISPFIKGLKYHPYIQEQTAMEINLSTEVKNYLLDRSPNATFTMVSHEEASAIKITRKVHRLMEQLRKHLQETEAYIGSNMTDRMMTNVLEYGSWIRISSSLEHMSLQTVLLPTCKSETLSRFEEVPALLRELQDSLTYLREELAVQQKLEQEQQGLDALDSLTCLRLIAQYEVFAEDKLNYLEHLIPAAPVPAFVGQQVPLEALATHAAWFKGQKEIVVLMIMTMEPDIQWNLENLGAYHMLQDLKTLFSQQAEQELLQIVREFHACKQEEGQSVSSYVLKMKSYKYNLERLGHPVSLNLASRQGLEEKKYKNKKPQLAARGNNQEKGKSKLAYAPKPKIPPPLKKKNPAKDSVFHQCGDTSHWKRNCPQYLSELLKNKKLSQGASTSGIFTIELFSFPGKSWVYDTGCGTHICNTTQGLGGSRKLKPGALSLYMANGQRAAVEAIGSYHLNNVVFSAVPKDGIYEIDLSNSNTNNSSTYAVINKRAKLNLDSTLLWHCRLGHISKKCIEKLQHDGLLNSTNIKSFEKCVSCMSGKMARKPYSHQVERAKDLLGLIHTDHKHEVFETFKVFQKEVENQLGKTIKSLRSDRGGEYMSQEFLDHLKEHGIISHHTPPYTPQHNGVSERRNRTLLNMVRSMMSQTTLSKSFWDYALESAARILNMVPTKKVEKTPYKVWHGQALKMSYLKV</sequence>
<dbReference type="PANTHER" id="PTHR42648">
    <property type="entry name" value="TRANSPOSASE, PUTATIVE-RELATED"/>
    <property type="match status" value="1"/>
</dbReference>
<dbReference type="InterPro" id="IPR001584">
    <property type="entry name" value="Integrase_cat-core"/>
</dbReference>
<comment type="caution">
    <text evidence="4">The sequence shown here is derived from an EMBL/GenBank/DDBJ whole genome shotgun (WGS) entry which is preliminary data.</text>
</comment>
<dbReference type="PROSITE" id="PS50181">
    <property type="entry name" value="FBOX"/>
    <property type="match status" value="1"/>
</dbReference>
<dbReference type="InterPro" id="IPR001810">
    <property type="entry name" value="F-box_dom"/>
</dbReference>
<dbReference type="InterPro" id="IPR012337">
    <property type="entry name" value="RNaseH-like_sf"/>
</dbReference>
<dbReference type="Pfam" id="PF00646">
    <property type="entry name" value="F-box"/>
    <property type="match status" value="1"/>
</dbReference>
<dbReference type="Proteomes" id="UP001151760">
    <property type="component" value="Unassembled WGS sequence"/>
</dbReference>
<dbReference type="InterPro" id="IPR036397">
    <property type="entry name" value="RNaseH_sf"/>
</dbReference>
<dbReference type="InterPro" id="IPR025724">
    <property type="entry name" value="GAG-pre-integrase_dom"/>
</dbReference>
<evidence type="ECO:0000313" key="5">
    <source>
        <dbReference type="Proteomes" id="UP001151760"/>
    </source>
</evidence>
<dbReference type="Pfam" id="PF13976">
    <property type="entry name" value="gag_pre-integrs"/>
    <property type="match status" value="1"/>
</dbReference>
<dbReference type="SUPFAM" id="SSF52058">
    <property type="entry name" value="L domain-like"/>
    <property type="match status" value="1"/>
</dbReference>
<evidence type="ECO:0000313" key="4">
    <source>
        <dbReference type="EMBL" id="GJT78328.1"/>
    </source>
</evidence>
<evidence type="ECO:0000259" key="2">
    <source>
        <dbReference type="PROSITE" id="PS50181"/>
    </source>
</evidence>
<dbReference type="SUPFAM" id="SSF81383">
    <property type="entry name" value="F-box domain"/>
    <property type="match status" value="1"/>
</dbReference>
<dbReference type="SUPFAM" id="SSF53098">
    <property type="entry name" value="Ribonuclease H-like"/>
    <property type="match status" value="1"/>
</dbReference>
<name>A0ABQ5GRN2_9ASTR</name>
<dbReference type="InterPro" id="IPR032675">
    <property type="entry name" value="LRR_dom_sf"/>
</dbReference>
<feature type="domain" description="F-box" evidence="2">
    <location>
        <begin position="42"/>
        <end position="96"/>
    </location>
</feature>
<reference evidence="4" key="2">
    <citation type="submission" date="2022-01" db="EMBL/GenBank/DDBJ databases">
        <authorList>
            <person name="Yamashiro T."/>
            <person name="Shiraishi A."/>
            <person name="Satake H."/>
            <person name="Nakayama K."/>
        </authorList>
    </citation>
    <scope>NUCLEOTIDE SEQUENCE</scope>
</reference>
<dbReference type="PROSITE" id="PS50994">
    <property type="entry name" value="INTEGRASE"/>
    <property type="match status" value="1"/>
</dbReference>
<evidence type="ECO:0000256" key="1">
    <source>
        <dbReference type="SAM" id="MobiDB-lite"/>
    </source>
</evidence>
<organism evidence="4 5">
    <name type="scientific">Tanacetum coccineum</name>
    <dbReference type="NCBI Taxonomy" id="301880"/>
    <lineage>
        <taxon>Eukaryota</taxon>
        <taxon>Viridiplantae</taxon>
        <taxon>Streptophyta</taxon>
        <taxon>Embryophyta</taxon>
        <taxon>Tracheophyta</taxon>
        <taxon>Spermatophyta</taxon>
        <taxon>Magnoliopsida</taxon>
        <taxon>eudicotyledons</taxon>
        <taxon>Gunneridae</taxon>
        <taxon>Pentapetalae</taxon>
        <taxon>asterids</taxon>
        <taxon>campanulids</taxon>
        <taxon>Asterales</taxon>
        <taxon>Asteraceae</taxon>
        <taxon>Asteroideae</taxon>
        <taxon>Anthemideae</taxon>
        <taxon>Anthemidinae</taxon>
        <taxon>Tanacetum</taxon>
    </lineage>
</organism>
<proteinExistence type="predicted"/>
<gene>
    <name evidence="4" type="ORF">Tco_1045053</name>
</gene>
<feature type="domain" description="Integrase catalytic" evidence="3">
    <location>
        <begin position="814"/>
        <end position="931"/>
    </location>
</feature>
<dbReference type="PANTHER" id="PTHR42648:SF27">
    <property type="entry name" value="RNA-DIRECTED DNA POLYMERASE"/>
    <property type="match status" value="1"/>
</dbReference>
<dbReference type="EMBL" id="BQNB010018791">
    <property type="protein sequence ID" value="GJT78328.1"/>
    <property type="molecule type" value="Genomic_DNA"/>
</dbReference>
<dbReference type="Gene3D" id="3.80.10.10">
    <property type="entry name" value="Ribonuclease Inhibitor"/>
    <property type="match status" value="1"/>
</dbReference>
<evidence type="ECO:0000259" key="3">
    <source>
        <dbReference type="PROSITE" id="PS50994"/>
    </source>
</evidence>
<reference evidence="4" key="1">
    <citation type="journal article" date="2022" name="Int. J. Mol. Sci.">
        <title>Draft Genome of Tanacetum Coccineum: Genomic Comparison of Closely Related Tanacetum-Family Plants.</title>
        <authorList>
            <person name="Yamashiro T."/>
            <person name="Shiraishi A."/>
            <person name="Nakayama K."/>
            <person name="Satake H."/>
        </authorList>
    </citation>
    <scope>NUCLEOTIDE SEQUENCE</scope>
</reference>
<accession>A0ABQ5GRN2</accession>
<feature type="region of interest" description="Disordered" evidence="1">
    <location>
        <begin position="560"/>
        <end position="603"/>
    </location>
</feature>
<keyword evidence="5" id="KW-1185">Reference proteome</keyword>
<dbReference type="Gene3D" id="3.30.420.10">
    <property type="entry name" value="Ribonuclease H-like superfamily/Ribonuclease H"/>
    <property type="match status" value="1"/>
</dbReference>
<dbReference type="InterPro" id="IPR039537">
    <property type="entry name" value="Retrotran_Ty1/copia-like"/>
</dbReference>
<protein>
    <submittedName>
        <fullName evidence="4">Zinc finger, CCHC-type containing protein</fullName>
    </submittedName>
</protein>